<feature type="compositionally biased region" description="Low complexity" evidence="13">
    <location>
        <begin position="440"/>
        <end position="454"/>
    </location>
</feature>
<keyword evidence="8" id="KW-0574">Periplasm</keyword>
<dbReference type="InterPro" id="IPR007348">
    <property type="entry name" value="CopC_dom"/>
</dbReference>
<evidence type="ECO:0000259" key="15">
    <source>
        <dbReference type="Pfam" id="PF04234"/>
    </source>
</evidence>
<dbReference type="SUPFAM" id="SSF81296">
    <property type="entry name" value="E set domains"/>
    <property type="match status" value="1"/>
</dbReference>
<keyword evidence="4" id="KW-1003">Cell membrane</keyword>
<dbReference type="Proteomes" id="UP000656732">
    <property type="component" value="Unassembled WGS sequence"/>
</dbReference>
<feature type="region of interest" description="Disordered" evidence="13">
    <location>
        <begin position="1"/>
        <end position="22"/>
    </location>
</feature>
<proteinExistence type="inferred from homology"/>
<gene>
    <name evidence="17" type="ORF">GCM10010280_17470</name>
</gene>
<feature type="transmembrane region" description="Helical" evidence="14">
    <location>
        <begin position="317"/>
        <end position="337"/>
    </location>
</feature>
<evidence type="ECO:0000256" key="11">
    <source>
        <dbReference type="ARBA" id="ARBA00023136"/>
    </source>
</evidence>
<feature type="transmembrane region" description="Helical" evidence="14">
    <location>
        <begin position="491"/>
        <end position="512"/>
    </location>
</feature>
<feature type="transmembrane region" description="Helical" evidence="14">
    <location>
        <begin position="349"/>
        <end position="367"/>
    </location>
</feature>
<feature type="domain" description="CopC" evidence="15">
    <location>
        <begin position="49"/>
        <end position="144"/>
    </location>
</feature>
<organism evidence="17 18">
    <name type="scientific">Streptomyces pilosus</name>
    <dbReference type="NCBI Taxonomy" id="28893"/>
    <lineage>
        <taxon>Bacteria</taxon>
        <taxon>Bacillati</taxon>
        <taxon>Actinomycetota</taxon>
        <taxon>Actinomycetes</taxon>
        <taxon>Kitasatosporales</taxon>
        <taxon>Streptomycetaceae</taxon>
        <taxon>Streptomyces</taxon>
    </lineage>
</organism>
<comment type="subcellular location">
    <subcellularLocation>
        <location evidence="2">Cell membrane</location>
        <topology evidence="2">Multi-pass membrane protein</topology>
    </subcellularLocation>
    <subcellularLocation>
        <location evidence="1">Periplasm</location>
    </subcellularLocation>
</comment>
<feature type="transmembrane region" description="Helical" evidence="14">
    <location>
        <begin position="278"/>
        <end position="297"/>
    </location>
</feature>
<dbReference type="PANTHER" id="PTHR34820:SF4">
    <property type="entry name" value="INNER MEMBRANE PROTEIN YEBZ"/>
    <property type="match status" value="1"/>
</dbReference>
<keyword evidence="11 14" id="KW-0472">Membrane</keyword>
<evidence type="ECO:0000256" key="10">
    <source>
        <dbReference type="ARBA" id="ARBA00023008"/>
    </source>
</evidence>
<keyword evidence="7" id="KW-0732">Signal</keyword>
<evidence type="ECO:0000256" key="9">
    <source>
        <dbReference type="ARBA" id="ARBA00022989"/>
    </source>
</evidence>
<evidence type="ECO:0000256" key="1">
    <source>
        <dbReference type="ARBA" id="ARBA00004418"/>
    </source>
</evidence>
<evidence type="ECO:0000256" key="2">
    <source>
        <dbReference type="ARBA" id="ARBA00004651"/>
    </source>
</evidence>
<sequence>MERGRGGAAGGTGRSRAPGGGTRRLRGLVLLGSMLVLLVLGSAAPASAHAALRASDPGAGSVVKTAPRHITLTFTESVGLLDDSFRVYSPDNHRVELGEPQHADGASDTARAALPAGLAEGTYTVAWRVVSADSHPVSGAFTFSLGAPSPTPPAAPGDHAEHPVTKSLYDTGRYLAYIAAALLIGTAAFAALCRPPDTAPLRLPLLTGWWTLLIATSTLLVLRAPYENGTSPTTALDLGAFTGTLSGRPGLALLTRLALLLLTAAVLLPLARRGGPRARLAAGAAVSVAFALTWAAAEHASAGIQVPAAMTSSVLHLLATACWLGGLTALLLTLYRAKTPPPPETVARFSRLAFLSVTVLVVTGLYQSWRGLGSWSALTDSPYGRTLTAKLAAAVFLLAAAGLSRRWTTLLVTRAAAPATVDARVPEPVGAPVGAGPGGPAADAADGADVPKAADTADVPEVPNAADVPGEPAMPPPPTADHYRRALRRSVLAEVMVAVVVLLITTVLTGTLPARAEAEAARAPRPQVAGLPGAEAFTIPYDVGTPDGRGTVQIQMDPGRVGENGLQAVVFGPRGALTFVPELRVSFTLAAEDIGPIDARLTDRGGYWATSDLTLPLEGTWTMKLTIRVSDLDQVTETRQVEITR</sequence>
<keyword evidence="10" id="KW-0186">Copper</keyword>
<name>A0A918BJS0_9ACTN</name>
<dbReference type="GO" id="GO:0005886">
    <property type="term" value="C:plasma membrane"/>
    <property type="evidence" value="ECO:0007669"/>
    <property type="project" value="UniProtKB-SubCell"/>
</dbReference>
<keyword evidence="6" id="KW-0479">Metal-binding</keyword>
<dbReference type="InterPro" id="IPR014755">
    <property type="entry name" value="Cu-Rt/internalin_Ig-like"/>
</dbReference>
<evidence type="ECO:0000256" key="13">
    <source>
        <dbReference type="SAM" id="MobiDB-lite"/>
    </source>
</evidence>
<dbReference type="InterPro" id="IPR014756">
    <property type="entry name" value="Ig_E-set"/>
</dbReference>
<evidence type="ECO:0000256" key="12">
    <source>
        <dbReference type="ARBA" id="ARBA00070395"/>
    </source>
</evidence>
<dbReference type="PANTHER" id="PTHR34820">
    <property type="entry name" value="INNER MEMBRANE PROTEIN YEBZ"/>
    <property type="match status" value="1"/>
</dbReference>
<comment type="similarity">
    <text evidence="3">Belongs to the CopC family.</text>
</comment>
<dbReference type="GO" id="GO:0046688">
    <property type="term" value="P:response to copper ion"/>
    <property type="evidence" value="ECO:0007669"/>
    <property type="project" value="InterPro"/>
</dbReference>
<dbReference type="GO" id="GO:0005507">
    <property type="term" value="F:copper ion binding"/>
    <property type="evidence" value="ECO:0007669"/>
    <property type="project" value="InterPro"/>
</dbReference>
<dbReference type="EMBL" id="BMTU01000003">
    <property type="protein sequence ID" value="GGQ71804.1"/>
    <property type="molecule type" value="Genomic_DNA"/>
</dbReference>
<evidence type="ECO:0000256" key="4">
    <source>
        <dbReference type="ARBA" id="ARBA00022475"/>
    </source>
</evidence>
<evidence type="ECO:0000256" key="7">
    <source>
        <dbReference type="ARBA" id="ARBA00022729"/>
    </source>
</evidence>
<dbReference type="Pfam" id="PF05425">
    <property type="entry name" value="CopD"/>
    <property type="match status" value="1"/>
</dbReference>
<feature type="domain" description="Copper resistance protein D" evidence="16">
    <location>
        <begin position="344"/>
        <end position="415"/>
    </location>
</feature>
<evidence type="ECO:0000256" key="8">
    <source>
        <dbReference type="ARBA" id="ARBA00022764"/>
    </source>
</evidence>
<feature type="region of interest" description="Disordered" evidence="13">
    <location>
        <begin position="427"/>
        <end position="454"/>
    </location>
</feature>
<dbReference type="GO" id="GO:0006825">
    <property type="term" value="P:copper ion transport"/>
    <property type="evidence" value="ECO:0007669"/>
    <property type="project" value="InterPro"/>
</dbReference>
<dbReference type="AlphaFoldDB" id="A0A918BJS0"/>
<evidence type="ECO:0000256" key="6">
    <source>
        <dbReference type="ARBA" id="ARBA00022723"/>
    </source>
</evidence>
<dbReference type="InterPro" id="IPR032694">
    <property type="entry name" value="CopC/D"/>
</dbReference>
<feature type="transmembrane region" description="Helical" evidence="14">
    <location>
        <begin position="387"/>
        <end position="404"/>
    </location>
</feature>
<evidence type="ECO:0000256" key="5">
    <source>
        <dbReference type="ARBA" id="ARBA00022692"/>
    </source>
</evidence>
<evidence type="ECO:0000256" key="3">
    <source>
        <dbReference type="ARBA" id="ARBA00010509"/>
    </source>
</evidence>
<evidence type="ECO:0000313" key="17">
    <source>
        <dbReference type="EMBL" id="GGQ71804.1"/>
    </source>
</evidence>
<dbReference type="Gene3D" id="2.60.40.1220">
    <property type="match status" value="1"/>
</dbReference>
<dbReference type="Pfam" id="PF04234">
    <property type="entry name" value="CopC"/>
    <property type="match status" value="1"/>
</dbReference>
<evidence type="ECO:0000256" key="14">
    <source>
        <dbReference type="SAM" id="Phobius"/>
    </source>
</evidence>
<evidence type="ECO:0000313" key="18">
    <source>
        <dbReference type="Proteomes" id="UP000656732"/>
    </source>
</evidence>
<feature type="transmembrane region" description="Helical" evidence="14">
    <location>
        <begin position="205"/>
        <end position="226"/>
    </location>
</feature>
<reference evidence="17" key="1">
    <citation type="journal article" date="2014" name="Int. J. Syst. Evol. Microbiol.">
        <title>Complete genome sequence of Corynebacterium casei LMG S-19264T (=DSM 44701T), isolated from a smear-ripened cheese.</title>
        <authorList>
            <consortium name="US DOE Joint Genome Institute (JGI-PGF)"/>
            <person name="Walter F."/>
            <person name="Albersmeier A."/>
            <person name="Kalinowski J."/>
            <person name="Ruckert C."/>
        </authorList>
    </citation>
    <scope>NUCLEOTIDE SEQUENCE</scope>
    <source>
        <strain evidence="17">JCM 4403</strain>
    </source>
</reference>
<dbReference type="FunFam" id="2.60.40.1220:FF:000001">
    <property type="entry name" value="CopC domain-containing protein YobA"/>
    <property type="match status" value="1"/>
</dbReference>
<keyword evidence="5 14" id="KW-0812">Transmembrane</keyword>
<feature type="transmembrane region" description="Helical" evidence="14">
    <location>
        <begin position="174"/>
        <end position="193"/>
    </location>
</feature>
<comment type="caution">
    <text evidence="17">The sequence shown here is derived from an EMBL/GenBank/DDBJ whole genome shotgun (WGS) entry which is preliminary data.</text>
</comment>
<protein>
    <recommendedName>
        <fullName evidence="12">Protein YobA</fullName>
    </recommendedName>
</protein>
<accession>A0A918BJS0</accession>
<evidence type="ECO:0000259" key="16">
    <source>
        <dbReference type="Pfam" id="PF05425"/>
    </source>
</evidence>
<feature type="transmembrane region" description="Helical" evidence="14">
    <location>
        <begin position="251"/>
        <end position="271"/>
    </location>
</feature>
<dbReference type="InterPro" id="IPR008457">
    <property type="entry name" value="Cu-R_CopD_dom"/>
</dbReference>
<dbReference type="GO" id="GO:0042597">
    <property type="term" value="C:periplasmic space"/>
    <property type="evidence" value="ECO:0007669"/>
    <property type="project" value="UniProtKB-SubCell"/>
</dbReference>
<reference evidence="17" key="2">
    <citation type="submission" date="2020-09" db="EMBL/GenBank/DDBJ databases">
        <authorList>
            <person name="Sun Q."/>
            <person name="Ohkuma M."/>
        </authorList>
    </citation>
    <scope>NUCLEOTIDE SEQUENCE</scope>
    <source>
        <strain evidence="17">JCM 4403</strain>
    </source>
</reference>
<keyword evidence="9 14" id="KW-1133">Transmembrane helix</keyword>
<keyword evidence="18" id="KW-1185">Reference proteome</keyword>